<dbReference type="EMBL" id="JBGUAW010000001">
    <property type="protein sequence ID" value="MFA9459473.1"/>
    <property type="molecule type" value="Genomic_DNA"/>
</dbReference>
<accession>A0ABV4TSK8</accession>
<keyword evidence="2" id="KW-1185">Reference proteome</keyword>
<evidence type="ECO:0000313" key="1">
    <source>
        <dbReference type="EMBL" id="MFA9459473.1"/>
    </source>
</evidence>
<organism evidence="1 2">
    <name type="scientific">Thiohalorhabdus methylotrophus</name>
    <dbReference type="NCBI Taxonomy" id="3242694"/>
    <lineage>
        <taxon>Bacteria</taxon>
        <taxon>Pseudomonadati</taxon>
        <taxon>Pseudomonadota</taxon>
        <taxon>Gammaproteobacteria</taxon>
        <taxon>Thiohalorhabdales</taxon>
        <taxon>Thiohalorhabdaceae</taxon>
        <taxon>Thiohalorhabdus</taxon>
    </lineage>
</organism>
<dbReference type="Proteomes" id="UP001575181">
    <property type="component" value="Unassembled WGS sequence"/>
</dbReference>
<proteinExistence type="predicted"/>
<comment type="caution">
    <text evidence="1">The sequence shown here is derived from an EMBL/GenBank/DDBJ whole genome shotgun (WGS) entry which is preliminary data.</text>
</comment>
<dbReference type="RefSeq" id="WP_373654258.1">
    <property type="nucleotide sequence ID" value="NZ_JBGUAW010000001.1"/>
</dbReference>
<evidence type="ECO:0000313" key="2">
    <source>
        <dbReference type="Proteomes" id="UP001575181"/>
    </source>
</evidence>
<sequence>MTTEAPQQPKAFCQFPVQLVIEAILMVIAANVPFGLATVVVLAAIALPFYCFAQSEPPQQSA</sequence>
<gene>
    <name evidence="1" type="ORF">ACERLL_01365</name>
</gene>
<name>A0ABV4TSK8_9GAMM</name>
<reference evidence="1 2" key="1">
    <citation type="submission" date="2024-08" db="EMBL/GenBank/DDBJ databases">
        <title>Whole-genome sequencing of halo(alkali)philic microorganisms from hypersaline lakes.</title>
        <authorList>
            <person name="Sorokin D.Y."/>
            <person name="Merkel A.Y."/>
            <person name="Messina E."/>
            <person name="Yakimov M."/>
        </authorList>
    </citation>
    <scope>NUCLEOTIDE SEQUENCE [LARGE SCALE GENOMIC DNA]</scope>
    <source>
        <strain evidence="1 2">Cl-TMA</strain>
    </source>
</reference>
<protein>
    <submittedName>
        <fullName evidence="1">Uncharacterized protein</fullName>
    </submittedName>
</protein>